<dbReference type="PANTHER" id="PTHR33361">
    <property type="entry name" value="GLR0591 PROTEIN"/>
    <property type="match status" value="1"/>
</dbReference>
<accession>A0ABS8YCE0</accession>
<dbReference type="Pfam" id="PF05960">
    <property type="entry name" value="DUF885"/>
    <property type="match status" value="1"/>
</dbReference>
<keyword evidence="2" id="KW-1185">Reference proteome</keyword>
<reference evidence="1 2" key="1">
    <citation type="submission" date="2021-11" db="EMBL/GenBank/DDBJ databases">
        <title>Draft genome sequence of Paenibacillus profundus YoMME, a new Gram-positive bacteria with exoelectrogenic properties.</title>
        <authorList>
            <person name="Hubenova Y."/>
            <person name="Hubenova E."/>
            <person name="Manasiev Y."/>
            <person name="Peykov S."/>
            <person name="Mitov M."/>
        </authorList>
    </citation>
    <scope>NUCLEOTIDE SEQUENCE [LARGE SCALE GENOMIC DNA]</scope>
    <source>
        <strain evidence="1 2">YoMME</strain>
    </source>
</reference>
<dbReference type="PANTHER" id="PTHR33361:SF2">
    <property type="entry name" value="DUF885 DOMAIN-CONTAINING PROTEIN"/>
    <property type="match status" value="1"/>
</dbReference>
<dbReference type="Proteomes" id="UP001199916">
    <property type="component" value="Unassembled WGS sequence"/>
</dbReference>
<gene>
    <name evidence="1" type="ORF">LQV63_10205</name>
</gene>
<evidence type="ECO:0000313" key="1">
    <source>
        <dbReference type="EMBL" id="MCE5169685.1"/>
    </source>
</evidence>
<dbReference type="InterPro" id="IPR010281">
    <property type="entry name" value="DUF885"/>
</dbReference>
<sequence length="582" mass="66309">MNLVRQMFKNTRLTILLVAGLLVLLTVGGLLWRAQHKSEDFGTMIQKMAVATLNEDPEFQLYYGAEEVNGLRWDPTKLSDYSDAYYQQINDDTEEFLKKLNAYDAAKLSSEDKLTYDIFKWQISTAQQLNKYSDLNTGGYHSLINFSPFFANNYPIRNQADAENYIVALNGFSDKVAHFIDRIQDKQEKGFIPTSEFLKEILMGYDNLKNTKPEKTVLYTSYVEKLSEIKLKPSKEQELKKALLQTLSDHVLPSYGKLADLIQNDLLKQASVGQGVWSQPGGGEYYSALLRLTTGTDLSPQEIHEIAKRKAEEIVKELRSPVPEKAQETTVVNQRVAGDELLQTVNRSLSEIKPKLSDWFEEALIPNNPVDARLYPAPVSNVGAFYIPPSINGDRNGRFFFPPGRLFFEEEAKMFAMHEGVPGHHFHFSIEYNQPAIPLARKITNLPGFSEGWAIYAQTLGVEMGLLDQKTVQNHLLYFYLETVIDTGINGLKWTREQAYEYLVSMDRTEFSALIDSAIAFPGQTISYAIGYDQFQSLREKAESELKDRFDIKTFHSVLLRNGKMPFPILEQQVNQYIKSAK</sequence>
<proteinExistence type="predicted"/>
<dbReference type="RefSeq" id="WP_233696601.1">
    <property type="nucleotide sequence ID" value="NZ_JAJNBZ010000006.1"/>
</dbReference>
<protein>
    <submittedName>
        <fullName evidence="1">DUF885 domain-containing protein</fullName>
    </submittedName>
</protein>
<evidence type="ECO:0000313" key="2">
    <source>
        <dbReference type="Proteomes" id="UP001199916"/>
    </source>
</evidence>
<organism evidence="1 2">
    <name type="scientific">Paenibacillus profundus</name>
    <dbReference type="NCBI Taxonomy" id="1173085"/>
    <lineage>
        <taxon>Bacteria</taxon>
        <taxon>Bacillati</taxon>
        <taxon>Bacillota</taxon>
        <taxon>Bacilli</taxon>
        <taxon>Bacillales</taxon>
        <taxon>Paenibacillaceae</taxon>
        <taxon>Paenibacillus</taxon>
    </lineage>
</organism>
<comment type="caution">
    <text evidence="1">The sequence shown here is derived from an EMBL/GenBank/DDBJ whole genome shotgun (WGS) entry which is preliminary data.</text>
</comment>
<name>A0ABS8YCE0_9BACL</name>
<dbReference type="EMBL" id="JAJNBZ010000006">
    <property type="protein sequence ID" value="MCE5169685.1"/>
    <property type="molecule type" value="Genomic_DNA"/>
</dbReference>